<dbReference type="PANTHER" id="PTHR35889">
    <property type="entry name" value="CYCLOINULO-OLIGOSACCHARIDE FRUCTANOTRANSFERASE-RELATED"/>
    <property type="match status" value="1"/>
</dbReference>
<dbReference type="InterPro" id="IPR013320">
    <property type="entry name" value="ConA-like_dom_sf"/>
</dbReference>
<protein>
    <submittedName>
        <fullName evidence="6">DUF1549 domain-containing protein</fullName>
    </submittedName>
</protein>
<proteinExistence type="predicted"/>
<feature type="domain" description="DUF1553" evidence="4">
    <location>
        <begin position="510"/>
        <end position="747"/>
    </location>
</feature>
<dbReference type="AlphaFoldDB" id="A0AAU7CI15"/>
<dbReference type="Pfam" id="PF07635">
    <property type="entry name" value="PSCyt1"/>
    <property type="match status" value="1"/>
</dbReference>
<dbReference type="Pfam" id="PF07583">
    <property type="entry name" value="PSCyt2"/>
    <property type="match status" value="1"/>
</dbReference>
<dbReference type="Pfam" id="PF13385">
    <property type="entry name" value="Laminin_G_3"/>
    <property type="match status" value="1"/>
</dbReference>
<reference evidence="6" key="1">
    <citation type="submission" date="2024-05" db="EMBL/GenBank/DDBJ databases">
        <title>Planctomycetes of the genus Singulisphaera possess chitinolytic capabilities.</title>
        <authorList>
            <person name="Ivanova A."/>
        </authorList>
    </citation>
    <scope>NUCLEOTIDE SEQUENCE</scope>
    <source>
        <strain evidence="6">Ch08T</strain>
    </source>
</reference>
<feature type="region of interest" description="Disordered" evidence="2">
    <location>
        <begin position="78"/>
        <end position="101"/>
    </location>
</feature>
<dbReference type="Pfam" id="PF07587">
    <property type="entry name" value="PSD1"/>
    <property type="match status" value="1"/>
</dbReference>
<gene>
    <name evidence="6" type="ORF">V5E97_01980</name>
</gene>
<organism evidence="6">
    <name type="scientific">Singulisphaera sp. Ch08</name>
    <dbReference type="NCBI Taxonomy" id="3120278"/>
    <lineage>
        <taxon>Bacteria</taxon>
        <taxon>Pseudomonadati</taxon>
        <taxon>Planctomycetota</taxon>
        <taxon>Planctomycetia</taxon>
        <taxon>Isosphaerales</taxon>
        <taxon>Isosphaeraceae</taxon>
        <taxon>Singulisphaera</taxon>
    </lineage>
</organism>
<feature type="compositionally biased region" description="Basic and acidic residues" evidence="2">
    <location>
        <begin position="86"/>
        <end position="101"/>
    </location>
</feature>
<evidence type="ECO:0000259" key="3">
    <source>
        <dbReference type="Pfam" id="PF07583"/>
    </source>
</evidence>
<dbReference type="InterPro" id="IPR011429">
    <property type="entry name" value="Cyt_c_Planctomycete-type"/>
</dbReference>
<evidence type="ECO:0000313" key="6">
    <source>
        <dbReference type="EMBL" id="XBH04811.1"/>
    </source>
</evidence>
<dbReference type="InterPro" id="IPR011444">
    <property type="entry name" value="DUF1549"/>
</dbReference>
<evidence type="ECO:0000259" key="5">
    <source>
        <dbReference type="Pfam" id="PF07635"/>
    </source>
</evidence>
<dbReference type="InterPro" id="IPR022655">
    <property type="entry name" value="DUF1553"/>
</dbReference>
<accession>A0AAU7CI15</accession>
<feature type="coiled-coil region" evidence="1">
    <location>
        <begin position="349"/>
        <end position="376"/>
    </location>
</feature>
<dbReference type="PANTHER" id="PTHR35889:SF3">
    <property type="entry name" value="F-BOX DOMAIN-CONTAINING PROTEIN"/>
    <property type="match status" value="1"/>
</dbReference>
<feature type="domain" description="Cytochrome C Planctomycete-type" evidence="5">
    <location>
        <begin position="5"/>
        <end position="54"/>
    </location>
</feature>
<sequence>MSREKKRSGGLRLDSLAAVLAGGDSGPAVVPGQPEASLMIEAVHYESLEMPPSGRLSKREIAVLMSWVKAGAFWPETSAGRSADSAGKDTEQKPGRGAEFSGEDRAWWAFQPVRDSEARVDPGDQWSRNPIDRFVWQGLRNAGLTPAPEADKATLIRRATFDVIGLPPTAAEINAFLSDHSPDAYERVIDRLLASRHYGERWARHWLDLVRYADSDGYRLDHYRPNVWLYRDYVIRSMNADKPYDRFVREQLAGDELYPDDPDALIATGYLRHGIYESNNPDVRGQWALILNDITDTTGDVMLGMGIQCARCHDHKFDPILQKDYYRLQSFFAAILPREDLPAATPVEIDQYRGELAAWEAKTAELRAQIAKIESSYRKKANQEAIESYPADIQQLVRKPVAERTPLEQQFGDQVDRRLANYASGRLDVWIKGEEKTRLLALKQRLAAFDHEKPEPLPTPMVVTDVGPVAPPLSIPKRKGGPVEPGFLSILDEGTAKIEPLSTAPNSTGRRAALARWLTRPDNPLSTRVIVNRIWQYHFGRGLAANSSDFGRLGEAPTHPELLDWLTARFVREGWSLKRLHRLILTSATYRELYVHPKAEFCRLKDPENRLYWRGNTRRLDAEQIRDASLAVTGELDLTAGGPCVESGEPRRSIYTKMMRNTRDPLLDAFDLPLFFTSAPTRDTTTTPLQSLFLLNSPPMLSRSQAFAARLEWEAPTGGEGLVDAAYQLAFGRLPSPEEESTALRFLREQALRIDPKVASANNALFLQGSIPDGDGQAAVLTPEGPQRRLDVPHRAPLNTGDFTLEATILLRSVLEGDSMRTIVAKWDGDERKPGWSFGVTGRGEDRSPQTLALQLLGTEKGSGFDTETVYSDQPIQIGRPYYAAVTVQLANKGPGQVTFYLKDLSEDDEPLRVTKVAHEIAGGFDNTSPLSIGGQWGRTDHGFDGLIDEVRLSGDPLEANDLLCNTESLNPHALGYWRFEAKPGVFRDSTGHGLDLRLPNRGSTQGDRRRSSLADFCHVLLNSSEFLYVD</sequence>
<dbReference type="EMBL" id="CP155447">
    <property type="protein sequence ID" value="XBH04811.1"/>
    <property type="molecule type" value="Genomic_DNA"/>
</dbReference>
<dbReference type="Gene3D" id="2.60.120.200">
    <property type="match status" value="1"/>
</dbReference>
<evidence type="ECO:0000256" key="2">
    <source>
        <dbReference type="SAM" id="MobiDB-lite"/>
    </source>
</evidence>
<evidence type="ECO:0000259" key="4">
    <source>
        <dbReference type="Pfam" id="PF07587"/>
    </source>
</evidence>
<evidence type="ECO:0000256" key="1">
    <source>
        <dbReference type="SAM" id="Coils"/>
    </source>
</evidence>
<keyword evidence="1" id="KW-0175">Coiled coil</keyword>
<name>A0AAU7CI15_9BACT</name>
<dbReference type="RefSeq" id="WP_406697609.1">
    <property type="nucleotide sequence ID" value="NZ_CP155447.1"/>
</dbReference>
<feature type="domain" description="DUF1549" evidence="3">
    <location>
        <begin position="130"/>
        <end position="334"/>
    </location>
</feature>
<dbReference type="SUPFAM" id="SSF49899">
    <property type="entry name" value="Concanavalin A-like lectins/glucanases"/>
    <property type="match status" value="1"/>
</dbReference>